<dbReference type="RefSeq" id="WP_179715757.1">
    <property type="nucleotide sequence ID" value="NZ_JACBZT010000001.1"/>
</dbReference>
<dbReference type="Proteomes" id="UP000541969">
    <property type="component" value="Unassembled WGS sequence"/>
</dbReference>
<protein>
    <submittedName>
        <fullName evidence="2">Uncharacterized protein</fullName>
    </submittedName>
</protein>
<keyword evidence="3" id="KW-1185">Reference proteome</keyword>
<accession>A0A853CBM1</accession>
<reference evidence="2 3" key="1">
    <citation type="submission" date="2020-07" db="EMBL/GenBank/DDBJ databases">
        <title>Sequencing the genomes of 1000 actinobacteria strains.</title>
        <authorList>
            <person name="Klenk H.-P."/>
        </authorList>
    </citation>
    <scope>NUCLEOTIDE SEQUENCE [LARGE SCALE GENOMIC DNA]</scope>
    <source>
        <strain evidence="2 3">DSM 104001</strain>
    </source>
</reference>
<comment type="caution">
    <text evidence="2">The sequence shown here is derived from an EMBL/GenBank/DDBJ whole genome shotgun (WGS) entry which is preliminary data.</text>
</comment>
<organism evidence="2 3">
    <name type="scientific">Petropleomorpha daqingensis</name>
    <dbReference type="NCBI Taxonomy" id="2026353"/>
    <lineage>
        <taxon>Bacteria</taxon>
        <taxon>Bacillati</taxon>
        <taxon>Actinomycetota</taxon>
        <taxon>Actinomycetes</taxon>
        <taxon>Geodermatophilales</taxon>
        <taxon>Geodermatophilaceae</taxon>
        <taxon>Petropleomorpha</taxon>
    </lineage>
</organism>
<dbReference type="EMBL" id="JACBZT010000001">
    <property type="protein sequence ID" value="NYJ05134.1"/>
    <property type="molecule type" value="Genomic_DNA"/>
</dbReference>
<feature type="region of interest" description="Disordered" evidence="1">
    <location>
        <begin position="1"/>
        <end position="62"/>
    </location>
</feature>
<evidence type="ECO:0000256" key="1">
    <source>
        <dbReference type="SAM" id="MobiDB-lite"/>
    </source>
</evidence>
<evidence type="ECO:0000313" key="3">
    <source>
        <dbReference type="Proteomes" id="UP000541969"/>
    </source>
</evidence>
<sequence length="62" mass="6474">MTESQPTGYNENETTDANSPANLVDGTPGNEASDRGEKDTTLTTDDDAQEDDAVARPGNSAD</sequence>
<evidence type="ECO:0000313" key="2">
    <source>
        <dbReference type="EMBL" id="NYJ05134.1"/>
    </source>
</evidence>
<feature type="compositionally biased region" description="Polar residues" evidence="1">
    <location>
        <begin position="1"/>
        <end position="21"/>
    </location>
</feature>
<proteinExistence type="predicted"/>
<gene>
    <name evidence="2" type="ORF">GGQ55_001412</name>
</gene>
<dbReference type="AlphaFoldDB" id="A0A853CBM1"/>
<name>A0A853CBM1_9ACTN</name>